<dbReference type="AlphaFoldDB" id="A0A3N4I2M9"/>
<keyword evidence="2" id="KW-1185">Reference proteome</keyword>
<dbReference type="OrthoDB" id="435188at2759"/>
<dbReference type="EMBL" id="ML119712">
    <property type="protein sequence ID" value="RPA78360.1"/>
    <property type="molecule type" value="Genomic_DNA"/>
</dbReference>
<gene>
    <name evidence="1" type="ORF">BJ508DRAFT_329300</name>
</gene>
<evidence type="ECO:0008006" key="3">
    <source>
        <dbReference type="Google" id="ProtNLM"/>
    </source>
</evidence>
<reference evidence="1 2" key="1">
    <citation type="journal article" date="2018" name="Nat. Ecol. Evol.">
        <title>Pezizomycetes genomes reveal the molecular basis of ectomycorrhizal truffle lifestyle.</title>
        <authorList>
            <person name="Murat C."/>
            <person name="Payen T."/>
            <person name="Noel B."/>
            <person name="Kuo A."/>
            <person name="Morin E."/>
            <person name="Chen J."/>
            <person name="Kohler A."/>
            <person name="Krizsan K."/>
            <person name="Balestrini R."/>
            <person name="Da Silva C."/>
            <person name="Montanini B."/>
            <person name="Hainaut M."/>
            <person name="Levati E."/>
            <person name="Barry K.W."/>
            <person name="Belfiori B."/>
            <person name="Cichocki N."/>
            <person name="Clum A."/>
            <person name="Dockter R.B."/>
            <person name="Fauchery L."/>
            <person name="Guy J."/>
            <person name="Iotti M."/>
            <person name="Le Tacon F."/>
            <person name="Lindquist E.A."/>
            <person name="Lipzen A."/>
            <person name="Malagnac F."/>
            <person name="Mello A."/>
            <person name="Molinier V."/>
            <person name="Miyauchi S."/>
            <person name="Poulain J."/>
            <person name="Riccioni C."/>
            <person name="Rubini A."/>
            <person name="Sitrit Y."/>
            <person name="Splivallo R."/>
            <person name="Traeger S."/>
            <person name="Wang M."/>
            <person name="Zifcakova L."/>
            <person name="Wipf D."/>
            <person name="Zambonelli A."/>
            <person name="Paolocci F."/>
            <person name="Nowrousian M."/>
            <person name="Ottonello S."/>
            <person name="Baldrian P."/>
            <person name="Spatafora J.W."/>
            <person name="Henrissat B."/>
            <person name="Nagy L.G."/>
            <person name="Aury J.M."/>
            <person name="Wincker P."/>
            <person name="Grigoriev I.V."/>
            <person name="Bonfante P."/>
            <person name="Martin F.M."/>
        </authorList>
    </citation>
    <scope>NUCLEOTIDE SEQUENCE [LARGE SCALE GENOMIC DNA]</scope>
    <source>
        <strain evidence="1 2">RN42</strain>
    </source>
</reference>
<accession>A0A3N4I2M9</accession>
<proteinExistence type="predicted"/>
<name>A0A3N4I2M9_ASCIM</name>
<sequence>MSASTFSFSDIQPTQPPPFLSLPIELRLYVYGHCSAFTLLQLIHTCHRFSIDLNHHTRIFTAAYGFHAHKLYHQRLALRAATASQQTLQCPFGIWCIRYIPDKTEANLFTRLYESKAYRSDFKVKISMSSIVPPSLSPETPTQTPPPRPRYGSNLFSLPIELRLEIYCYFSAFTLLQLLITHPRLHAEINAHPAIFKNAFGYFPCENDDGHNKQKLSGAMNFPPPWLLPFSDVTLVRDGGFTFNVCCIREFPNWAAYVQFREAYGPFPNCFDLGGGLQIREVCTLCGSLVWTLDSKGRNGTIEIEIEEYEGQRLFNCAACSFTFECHGLDEVGDVVVEKYSF</sequence>
<evidence type="ECO:0000313" key="1">
    <source>
        <dbReference type="EMBL" id="RPA78360.1"/>
    </source>
</evidence>
<protein>
    <recommendedName>
        <fullName evidence="3">F-box domain-containing protein</fullName>
    </recommendedName>
</protein>
<dbReference type="Proteomes" id="UP000275078">
    <property type="component" value="Unassembled WGS sequence"/>
</dbReference>
<evidence type="ECO:0000313" key="2">
    <source>
        <dbReference type="Proteomes" id="UP000275078"/>
    </source>
</evidence>
<organism evidence="1 2">
    <name type="scientific">Ascobolus immersus RN42</name>
    <dbReference type="NCBI Taxonomy" id="1160509"/>
    <lineage>
        <taxon>Eukaryota</taxon>
        <taxon>Fungi</taxon>
        <taxon>Dikarya</taxon>
        <taxon>Ascomycota</taxon>
        <taxon>Pezizomycotina</taxon>
        <taxon>Pezizomycetes</taxon>
        <taxon>Pezizales</taxon>
        <taxon>Ascobolaceae</taxon>
        <taxon>Ascobolus</taxon>
    </lineage>
</organism>